<keyword evidence="2" id="KW-1133">Transmembrane helix</keyword>
<keyword evidence="2" id="KW-0472">Membrane</keyword>
<evidence type="ECO:0000313" key="4">
    <source>
        <dbReference type="Proteomes" id="UP001445335"/>
    </source>
</evidence>
<keyword evidence="2" id="KW-0812">Transmembrane</keyword>
<feature type="transmembrane region" description="Helical" evidence="2">
    <location>
        <begin position="459"/>
        <end position="477"/>
    </location>
</feature>
<dbReference type="AlphaFoldDB" id="A0AAW1R1M2"/>
<feature type="region of interest" description="Disordered" evidence="1">
    <location>
        <begin position="133"/>
        <end position="200"/>
    </location>
</feature>
<evidence type="ECO:0000256" key="2">
    <source>
        <dbReference type="SAM" id="Phobius"/>
    </source>
</evidence>
<evidence type="ECO:0000313" key="3">
    <source>
        <dbReference type="EMBL" id="KAK9827637.1"/>
    </source>
</evidence>
<organism evidence="3 4">
    <name type="scientific">Elliptochloris bilobata</name>
    <dbReference type="NCBI Taxonomy" id="381761"/>
    <lineage>
        <taxon>Eukaryota</taxon>
        <taxon>Viridiplantae</taxon>
        <taxon>Chlorophyta</taxon>
        <taxon>core chlorophytes</taxon>
        <taxon>Trebouxiophyceae</taxon>
        <taxon>Trebouxiophyceae incertae sedis</taxon>
        <taxon>Elliptochloris clade</taxon>
        <taxon>Elliptochloris</taxon>
    </lineage>
</organism>
<sequence>MEAAMDGEQVPGAAPDHADPATIQVLQEDMPHEANQVPSVQQGSARDADWGSVLVLKGSAAGPAGAGLLDWELLSQPSLSSHRSSTPPPLVPSQETPAAAPGVPAPVRVEITVSESGGARDSPTRLRLLARPTPALDLDSSPIPSSTPAPPAAGAAAPGAAGSGALPGAEAAGDDGVAGDGGDDGDLPDLVDLTSREPNTPVLLGASPLKQPGTCFSSAPSTPLGGSVGSSYARISAPVSPTAGLTSGGGSWASDAEGGHGSGSEGWDADSEGGVDAVAVSQQGSLGALSEVSGAAAAVAAAAGASPVLRSPASSVVEAPCPDIGVCSVVTGYPAGSALAVVPAAAASDAAGCPTPGAEAAGAGERIRPEAVERALDAFGASAVAALRAGVDRLAAAGSAMVSGESAQRFWQWLQTWADRVAGTLPAAHLAAARAAARRLRARLATALPGMDKLDRTTAGLAAGLALASLVAGWALLRNGDLKRALRRRDRELNQLILMIINLQERMAGAAARSRVPIVRHACSTTVASFCHPDIVPLPSF</sequence>
<keyword evidence="4" id="KW-1185">Reference proteome</keyword>
<protein>
    <submittedName>
        <fullName evidence="3">Uncharacterized protein</fullName>
    </submittedName>
</protein>
<dbReference type="EMBL" id="JALJOU010000056">
    <property type="protein sequence ID" value="KAK9827637.1"/>
    <property type="molecule type" value="Genomic_DNA"/>
</dbReference>
<feature type="region of interest" description="Disordered" evidence="1">
    <location>
        <begin position="1"/>
        <end position="46"/>
    </location>
</feature>
<gene>
    <name evidence="3" type="ORF">WJX81_001754</name>
</gene>
<dbReference type="Proteomes" id="UP001445335">
    <property type="component" value="Unassembled WGS sequence"/>
</dbReference>
<accession>A0AAW1R1M2</accession>
<feature type="region of interest" description="Disordered" evidence="1">
    <location>
        <begin position="78"/>
        <end position="105"/>
    </location>
</feature>
<feature type="region of interest" description="Disordered" evidence="1">
    <location>
        <begin position="246"/>
        <end position="271"/>
    </location>
</feature>
<evidence type="ECO:0000256" key="1">
    <source>
        <dbReference type="SAM" id="MobiDB-lite"/>
    </source>
</evidence>
<feature type="compositionally biased region" description="Low complexity" evidence="1">
    <location>
        <begin position="133"/>
        <end position="144"/>
    </location>
</feature>
<feature type="compositionally biased region" description="Low complexity" evidence="1">
    <location>
        <begin position="152"/>
        <end position="175"/>
    </location>
</feature>
<reference evidence="3 4" key="1">
    <citation type="journal article" date="2024" name="Nat. Commun.">
        <title>Phylogenomics reveals the evolutionary origins of lichenization in chlorophyte algae.</title>
        <authorList>
            <person name="Puginier C."/>
            <person name="Libourel C."/>
            <person name="Otte J."/>
            <person name="Skaloud P."/>
            <person name="Haon M."/>
            <person name="Grisel S."/>
            <person name="Petersen M."/>
            <person name="Berrin J.G."/>
            <person name="Delaux P.M."/>
            <person name="Dal Grande F."/>
            <person name="Keller J."/>
        </authorList>
    </citation>
    <scope>NUCLEOTIDE SEQUENCE [LARGE SCALE GENOMIC DNA]</scope>
    <source>
        <strain evidence="3 4">SAG 245.80</strain>
    </source>
</reference>
<proteinExistence type="predicted"/>
<name>A0AAW1R1M2_9CHLO</name>
<comment type="caution">
    <text evidence="3">The sequence shown here is derived from an EMBL/GenBank/DDBJ whole genome shotgun (WGS) entry which is preliminary data.</text>
</comment>